<dbReference type="NCBIfam" id="TIGR00254">
    <property type="entry name" value="GGDEF"/>
    <property type="match status" value="1"/>
</dbReference>
<dbReference type="RefSeq" id="WP_157051628.1">
    <property type="nucleotide sequence ID" value="NZ_BMDY01000001.1"/>
</dbReference>
<keyword evidence="3" id="KW-0812">Transmembrane</keyword>
<feature type="transmembrane region" description="Helical" evidence="3">
    <location>
        <begin position="278"/>
        <end position="300"/>
    </location>
</feature>
<dbReference type="InterPro" id="IPR000160">
    <property type="entry name" value="GGDEF_dom"/>
</dbReference>
<dbReference type="PANTHER" id="PTHR45138">
    <property type="entry name" value="REGULATORY COMPONENTS OF SENSORY TRANSDUCTION SYSTEM"/>
    <property type="match status" value="1"/>
</dbReference>
<keyword evidence="3" id="KW-0472">Membrane</keyword>
<dbReference type="PROSITE" id="PS50887">
    <property type="entry name" value="GGDEF"/>
    <property type="match status" value="1"/>
</dbReference>
<dbReference type="SUPFAM" id="SSF55785">
    <property type="entry name" value="PYP-like sensor domain (PAS domain)"/>
    <property type="match status" value="1"/>
</dbReference>
<feature type="domain" description="GGDEF" evidence="4">
    <location>
        <begin position="466"/>
        <end position="593"/>
    </location>
</feature>
<evidence type="ECO:0000313" key="5">
    <source>
        <dbReference type="EMBL" id="GGA92399.1"/>
    </source>
</evidence>
<dbReference type="EC" id="2.7.7.65" evidence="1"/>
<sequence>MCFILSMLVVHRYQTVKAQITEEVELSFSGFKTANRHLVTLLSQRLSLLTRSLGLLNYVNNESELTLVSLATEWQRISKDVNLEGDFYYIHRDGRVDLVLSHAADGYELNWGASVNPAVIDYLKSVNWRGEGEISSQVVEDASTGENLYIIFIPVFDKWSKLVGWMVNEYNQTAINNSVHFVGQQKLVERALVISSDGLIIEGDNSQATGEKLEHLVGKLSYSALGNYFSRGQFAKQHSPVSLSDGLLFSNVFKHDLEAPSFAFLFISYKDLAKDSKYWLVFIGGVGLIAIVACFVTAYLTEAIRREKAIVEELNALRDAAFEGEFSQVITDKQGIVLQVNRYLAQRSGLSVEEMIGHNIASFGELEPPFSTMIEHAQQHGSWLGEVSITDASGRVTIQQMTVTAVYWQDKIRSFVCSGIDISAQKSLEKKLQRLANTDPLTGAANRRHFEHLVHLEQSRSDRNGAPFSLLMFDVDHFKKLNDQHGHDVGDLCLIRLVEKVNQLKREIDILARWGGEEFILLLPETSVEQAVNLAERLRLGFEQDTVSPHFTCSFGLTESRKDVSFSRLYKQADEALYLAKERGRNRVELYVHATKSS</sequence>
<name>A0ABQ1HWH4_9ALTE</name>
<dbReference type="InterPro" id="IPR000014">
    <property type="entry name" value="PAS"/>
</dbReference>
<dbReference type="InterPro" id="IPR043128">
    <property type="entry name" value="Rev_trsase/Diguanyl_cyclase"/>
</dbReference>
<dbReference type="NCBIfam" id="TIGR00229">
    <property type="entry name" value="sensory_box"/>
    <property type="match status" value="1"/>
</dbReference>
<evidence type="ECO:0000313" key="6">
    <source>
        <dbReference type="Proteomes" id="UP000651977"/>
    </source>
</evidence>
<dbReference type="SMART" id="SM00267">
    <property type="entry name" value="GGDEF"/>
    <property type="match status" value="1"/>
</dbReference>
<evidence type="ECO:0000256" key="2">
    <source>
        <dbReference type="ARBA" id="ARBA00034247"/>
    </source>
</evidence>
<organism evidence="5 6">
    <name type="scientific">Agarivorans gilvus</name>
    <dbReference type="NCBI Taxonomy" id="680279"/>
    <lineage>
        <taxon>Bacteria</taxon>
        <taxon>Pseudomonadati</taxon>
        <taxon>Pseudomonadota</taxon>
        <taxon>Gammaproteobacteria</taxon>
        <taxon>Alteromonadales</taxon>
        <taxon>Alteromonadaceae</taxon>
        <taxon>Agarivorans</taxon>
    </lineage>
</organism>
<dbReference type="Gene3D" id="3.30.70.270">
    <property type="match status" value="1"/>
</dbReference>
<keyword evidence="6" id="KW-1185">Reference proteome</keyword>
<dbReference type="InterPro" id="IPR035965">
    <property type="entry name" value="PAS-like_dom_sf"/>
</dbReference>
<dbReference type="SUPFAM" id="SSF55073">
    <property type="entry name" value="Nucleotide cyclase"/>
    <property type="match status" value="1"/>
</dbReference>
<comment type="catalytic activity">
    <reaction evidence="2">
        <text>2 GTP = 3',3'-c-di-GMP + 2 diphosphate</text>
        <dbReference type="Rhea" id="RHEA:24898"/>
        <dbReference type="ChEBI" id="CHEBI:33019"/>
        <dbReference type="ChEBI" id="CHEBI:37565"/>
        <dbReference type="ChEBI" id="CHEBI:58805"/>
        <dbReference type="EC" id="2.7.7.65"/>
    </reaction>
</comment>
<proteinExistence type="predicted"/>
<dbReference type="Pfam" id="PF13426">
    <property type="entry name" value="PAS_9"/>
    <property type="match status" value="1"/>
</dbReference>
<dbReference type="CDD" id="cd01949">
    <property type="entry name" value="GGDEF"/>
    <property type="match status" value="1"/>
</dbReference>
<dbReference type="PANTHER" id="PTHR45138:SF9">
    <property type="entry name" value="DIGUANYLATE CYCLASE DGCM-RELATED"/>
    <property type="match status" value="1"/>
</dbReference>
<dbReference type="Pfam" id="PF00990">
    <property type="entry name" value="GGDEF"/>
    <property type="match status" value="1"/>
</dbReference>
<dbReference type="InterPro" id="IPR029787">
    <property type="entry name" value="Nucleotide_cyclase"/>
</dbReference>
<protein>
    <recommendedName>
        <fullName evidence="1">diguanylate cyclase</fullName>
        <ecNumber evidence="1">2.7.7.65</ecNumber>
    </recommendedName>
</protein>
<dbReference type="Proteomes" id="UP000651977">
    <property type="component" value="Unassembled WGS sequence"/>
</dbReference>
<accession>A0ABQ1HWH4</accession>
<evidence type="ECO:0000256" key="1">
    <source>
        <dbReference type="ARBA" id="ARBA00012528"/>
    </source>
</evidence>
<evidence type="ECO:0000259" key="4">
    <source>
        <dbReference type="PROSITE" id="PS50887"/>
    </source>
</evidence>
<gene>
    <name evidence="5" type="ORF">GCM10007414_01290</name>
</gene>
<reference evidence="6" key="1">
    <citation type="journal article" date="2019" name="Int. J. Syst. Evol. Microbiol.">
        <title>The Global Catalogue of Microorganisms (GCM) 10K type strain sequencing project: providing services to taxonomists for standard genome sequencing and annotation.</title>
        <authorList>
            <consortium name="The Broad Institute Genomics Platform"/>
            <consortium name="The Broad Institute Genome Sequencing Center for Infectious Disease"/>
            <person name="Wu L."/>
            <person name="Ma J."/>
        </authorList>
    </citation>
    <scope>NUCLEOTIDE SEQUENCE [LARGE SCALE GENOMIC DNA]</scope>
    <source>
        <strain evidence="6">CGMCC 1.10131</strain>
    </source>
</reference>
<comment type="caution">
    <text evidence="5">The sequence shown here is derived from an EMBL/GenBank/DDBJ whole genome shotgun (WGS) entry which is preliminary data.</text>
</comment>
<keyword evidence="3" id="KW-1133">Transmembrane helix</keyword>
<dbReference type="CDD" id="cd00130">
    <property type="entry name" value="PAS"/>
    <property type="match status" value="1"/>
</dbReference>
<evidence type="ECO:0000256" key="3">
    <source>
        <dbReference type="SAM" id="Phobius"/>
    </source>
</evidence>
<dbReference type="EMBL" id="BMDY01000001">
    <property type="protein sequence ID" value="GGA92399.1"/>
    <property type="molecule type" value="Genomic_DNA"/>
</dbReference>
<dbReference type="InterPro" id="IPR050469">
    <property type="entry name" value="Diguanylate_Cyclase"/>
</dbReference>
<dbReference type="Gene3D" id="3.30.450.20">
    <property type="entry name" value="PAS domain"/>
    <property type="match status" value="1"/>
</dbReference>